<organism evidence="9 10">
    <name type="scientific">Gordonia terrae C-6</name>
    <dbReference type="NCBI Taxonomy" id="1316928"/>
    <lineage>
        <taxon>Bacteria</taxon>
        <taxon>Bacillati</taxon>
        <taxon>Actinomycetota</taxon>
        <taxon>Actinomycetes</taxon>
        <taxon>Mycobacteriales</taxon>
        <taxon>Gordoniaceae</taxon>
        <taxon>Gordonia</taxon>
    </lineage>
</organism>
<evidence type="ECO:0000259" key="8">
    <source>
        <dbReference type="Pfam" id="PF09349"/>
    </source>
</evidence>
<evidence type="ECO:0000256" key="5">
    <source>
        <dbReference type="ARBA" id="ARBA00022793"/>
    </source>
</evidence>
<keyword evidence="5" id="KW-0210">Decarboxylase</keyword>
<evidence type="ECO:0000256" key="6">
    <source>
        <dbReference type="ARBA" id="ARBA00023239"/>
    </source>
</evidence>
<gene>
    <name evidence="9" type="ORF">GTC6_07504</name>
</gene>
<name>R7YC88_9ACTN</name>
<dbReference type="GO" id="GO:0051997">
    <property type="term" value="F:2-oxo-4-hydroxy-4-carboxy-5-ureidoimidazoline decarboxylase activity"/>
    <property type="evidence" value="ECO:0007669"/>
    <property type="project" value="UniProtKB-EC"/>
</dbReference>
<comment type="catalytic activity">
    <reaction evidence="1">
        <text>5-hydroxy-2-oxo-4-ureido-2,5-dihydro-1H-imidazole-5-carboxylate + H(+) = (S)-allantoin + CO2</text>
        <dbReference type="Rhea" id="RHEA:26301"/>
        <dbReference type="ChEBI" id="CHEBI:15378"/>
        <dbReference type="ChEBI" id="CHEBI:15678"/>
        <dbReference type="ChEBI" id="CHEBI:16526"/>
        <dbReference type="ChEBI" id="CHEBI:58639"/>
        <dbReference type="EC" id="4.1.1.97"/>
    </reaction>
</comment>
<comment type="pathway">
    <text evidence="2">Purine metabolism; urate degradation; (S)-allantoin from urate: step 3/3.</text>
</comment>
<dbReference type="InterPro" id="IPR036778">
    <property type="entry name" value="OHCU_decarboxylase_sf"/>
</dbReference>
<dbReference type="NCBIfam" id="NF010372">
    <property type="entry name" value="PRK13798.1"/>
    <property type="match status" value="1"/>
</dbReference>
<dbReference type="GO" id="GO:0019628">
    <property type="term" value="P:urate catabolic process"/>
    <property type="evidence" value="ECO:0007669"/>
    <property type="project" value="TreeGrafter"/>
</dbReference>
<dbReference type="InterPro" id="IPR017595">
    <property type="entry name" value="OHCU_decarboxylase-2"/>
</dbReference>
<dbReference type="EC" id="4.1.1.97" evidence="3"/>
<keyword evidence="4" id="KW-0659">Purine metabolism</keyword>
<dbReference type="EMBL" id="AQPW01000005">
    <property type="protein sequence ID" value="EON33640.1"/>
    <property type="molecule type" value="Genomic_DNA"/>
</dbReference>
<keyword evidence="6" id="KW-0456">Lyase</keyword>
<accession>R7YC88</accession>
<proteinExistence type="predicted"/>
<evidence type="ECO:0000256" key="2">
    <source>
        <dbReference type="ARBA" id="ARBA00004754"/>
    </source>
</evidence>
<dbReference type="Gene3D" id="1.10.3330.10">
    <property type="entry name" value="Oxo-4-hydroxy-4-carboxy-5-ureidoimidazoline decarboxylase"/>
    <property type="match status" value="1"/>
</dbReference>
<evidence type="ECO:0000313" key="9">
    <source>
        <dbReference type="EMBL" id="EON33640.1"/>
    </source>
</evidence>
<dbReference type="PATRIC" id="fig|1316928.3.peg.1507"/>
<dbReference type="PANTHER" id="PTHR43466:SF1">
    <property type="entry name" value="2-OXO-4-HYDROXY-4-CARBOXY-5-UREIDOIMIDAZOLINE DECARBOXYLASE-RELATED"/>
    <property type="match status" value="1"/>
</dbReference>
<evidence type="ECO:0000313" key="10">
    <source>
        <dbReference type="Proteomes" id="UP000013569"/>
    </source>
</evidence>
<feature type="domain" description="Oxo-4-hydroxy-4-carboxy-5-ureidoimidazoline decarboxylase" evidence="8">
    <location>
        <begin position="4"/>
        <end position="151"/>
    </location>
</feature>
<dbReference type="SUPFAM" id="SSF158694">
    <property type="entry name" value="UraD-Like"/>
    <property type="match status" value="1"/>
</dbReference>
<sequence length="172" mass="19108">MLLNEMDDAQARSALRSCCASTAWIERMIRARPFRDVPALLDVADRALAEISEDDVDEALAGHPRIGDRPDNASSAREQSGVAGAAASVLAELRERNASYEERFGHVYLVFANGRPADELLAILEQRITNDATTERRVLREELAKINRARLLRMLSTEHNADEHADDQGVSR</sequence>
<dbReference type="GO" id="GO:0006144">
    <property type="term" value="P:purine nucleobase metabolic process"/>
    <property type="evidence" value="ECO:0007669"/>
    <property type="project" value="UniProtKB-KW"/>
</dbReference>
<dbReference type="RefSeq" id="WP_010841948.1">
    <property type="nucleotide sequence ID" value="NZ_AQPW01000005.1"/>
</dbReference>
<evidence type="ECO:0000256" key="7">
    <source>
        <dbReference type="SAM" id="MobiDB-lite"/>
    </source>
</evidence>
<reference evidence="9 10" key="1">
    <citation type="journal article" date="2013" name="Genome Announc.">
        <title>Draft Genome Sequence of a Benzothiophene-Desulfurizing Bacterium, Gordona terrae Strain C-6.</title>
        <authorList>
            <person name="Wang W."/>
            <person name="Ma T."/>
            <person name="Ren Y."/>
            <person name="Li G."/>
        </authorList>
    </citation>
    <scope>NUCLEOTIDE SEQUENCE [LARGE SCALE GENOMIC DNA]</scope>
    <source>
        <strain evidence="9 10">C-6</strain>
    </source>
</reference>
<feature type="region of interest" description="Disordered" evidence="7">
    <location>
        <begin position="61"/>
        <end position="80"/>
    </location>
</feature>
<dbReference type="Proteomes" id="UP000013569">
    <property type="component" value="Unassembled WGS sequence"/>
</dbReference>
<dbReference type="PANTHER" id="PTHR43466">
    <property type="entry name" value="2-OXO-4-HYDROXY-4-CARBOXY-5-UREIDOIMIDAZOLINE DECARBOXYLASE-RELATED"/>
    <property type="match status" value="1"/>
</dbReference>
<dbReference type="Pfam" id="PF09349">
    <property type="entry name" value="OHCU_decarbox"/>
    <property type="match status" value="1"/>
</dbReference>
<evidence type="ECO:0000256" key="3">
    <source>
        <dbReference type="ARBA" id="ARBA00012257"/>
    </source>
</evidence>
<dbReference type="AlphaFoldDB" id="R7YC88"/>
<comment type="caution">
    <text evidence="9">The sequence shown here is derived from an EMBL/GenBank/DDBJ whole genome shotgun (WGS) entry which is preliminary data.</text>
</comment>
<protein>
    <recommendedName>
        <fullName evidence="3">2-oxo-4-hydroxy-4-carboxy-5-ureidoimidazoline decarboxylase</fullName>
        <ecNumber evidence="3">4.1.1.97</ecNumber>
    </recommendedName>
</protein>
<dbReference type="OrthoDB" id="5243781at2"/>
<dbReference type="InterPro" id="IPR018020">
    <property type="entry name" value="OHCU_decarboxylase"/>
</dbReference>
<dbReference type="NCBIfam" id="TIGR03180">
    <property type="entry name" value="UraD_2"/>
    <property type="match status" value="1"/>
</dbReference>
<evidence type="ECO:0000256" key="1">
    <source>
        <dbReference type="ARBA" id="ARBA00001163"/>
    </source>
</evidence>
<evidence type="ECO:0000256" key="4">
    <source>
        <dbReference type="ARBA" id="ARBA00022631"/>
    </source>
</evidence>